<dbReference type="Pfam" id="PF06897">
    <property type="entry name" value="DUF1269"/>
    <property type="match status" value="1"/>
</dbReference>
<proteinExistence type="predicted"/>
<dbReference type="AlphaFoldDB" id="A0A2W4QGG3"/>
<dbReference type="Proteomes" id="UP000249396">
    <property type="component" value="Unassembled WGS sequence"/>
</dbReference>
<comment type="caution">
    <text evidence="1">The sequence shown here is derived from an EMBL/GenBank/DDBJ whole genome shotgun (WGS) entry which is preliminary data.</text>
</comment>
<evidence type="ECO:0008006" key="3">
    <source>
        <dbReference type="Google" id="ProtNLM"/>
    </source>
</evidence>
<organism evidence="1 2">
    <name type="scientific">Candidatus Methylumidiphilus alinenensis</name>
    <dbReference type="NCBI Taxonomy" id="2202197"/>
    <lineage>
        <taxon>Bacteria</taxon>
        <taxon>Pseudomonadati</taxon>
        <taxon>Pseudomonadota</taxon>
        <taxon>Gammaproteobacteria</taxon>
        <taxon>Methylococcales</taxon>
        <taxon>Candidatus Methylumidiphilus</taxon>
    </lineage>
</organism>
<dbReference type="EMBL" id="QJPH01000558">
    <property type="protein sequence ID" value="PZN70316.1"/>
    <property type="molecule type" value="Genomic_DNA"/>
</dbReference>
<sequence length="170" mass="18041">MSVLIVIGYEDQFKAEEVRLKVIKLQRDYLIDLEDAVVAVKDQKGKVKLNQIHQMTQAGAASGGLWGALIGMLFLNPLLGVVIGAGTGALSGSLTDVGINDNFMKEIAAAFQPGTSALFVLARTTTPDKVMDELKGSGGKILQTSLSKEGEAKLQAALDAQPEEVQAEIE</sequence>
<protein>
    <recommendedName>
        <fullName evidence="3">DUF1269 domain-containing protein</fullName>
    </recommendedName>
</protein>
<evidence type="ECO:0000313" key="1">
    <source>
        <dbReference type="EMBL" id="PZN70316.1"/>
    </source>
</evidence>
<name>A0A2W4QGG3_9GAMM</name>
<accession>A0A2W4QGG3</accession>
<dbReference type="InterPro" id="IPR009200">
    <property type="entry name" value="DUF1269_membrane"/>
</dbReference>
<evidence type="ECO:0000313" key="2">
    <source>
        <dbReference type="Proteomes" id="UP000249396"/>
    </source>
</evidence>
<reference evidence="1 2" key="1">
    <citation type="journal article" date="2018" name="Aquat. Microb. Ecol.">
        <title>Gammaproteobacterial methanotrophs dominate.</title>
        <authorList>
            <person name="Rissanen A.J."/>
            <person name="Saarenheimo J."/>
            <person name="Tiirola M."/>
            <person name="Peura S."/>
            <person name="Aalto S.L."/>
            <person name="Karvinen A."/>
            <person name="Nykanen H."/>
        </authorList>
    </citation>
    <scope>NUCLEOTIDE SEQUENCE [LARGE SCALE GENOMIC DNA]</scope>
    <source>
        <strain evidence="1">AMbin10</strain>
    </source>
</reference>
<gene>
    <name evidence="1" type="ORF">DM484_28545</name>
</gene>